<reference evidence="4 5" key="1">
    <citation type="submission" date="2018-07" db="EMBL/GenBank/DDBJ databases">
        <title>Genomic Encyclopedia of Type Strains, Phase IV (KMG-IV): sequencing the most valuable type-strain genomes for metagenomic binning, comparative biology and taxonomic classification.</title>
        <authorList>
            <person name="Goeker M."/>
        </authorList>
    </citation>
    <scope>NUCLEOTIDE SEQUENCE [LARGE SCALE GENOMIC DNA]</scope>
    <source>
        <strain evidence="4 5">DSM 21634</strain>
    </source>
</reference>
<accession>A0A368XL25</accession>
<dbReference type="OrthoDB" id="2450120at2"/>
<dbReference type="Pfam" id="PF00441">
    <property type="entry name" value="Acyl-CoA_dh_1"/>
    <property type="match status" value="1"/>
</dbReference>
<dbReference type="SUPFAM" id="SSF47203">
    <property type="entry name" value="Acyl-CoA dehydrogenase C-terminal domain-like"/>
    <property type="match status" value="1"/>
</dbReference>
<evidence type="ECO:0000313" key="5">
    <source>
        <dbReference type="Proteomes" id="UP000252884"/>
    </source>
</evidence>
<dbReference type="PANTHER" id="PTHR48083:SF2">
    <property type="entry name" value="MEDIUM-CHAIN SPECIFIC ACYL-COA DEHYDROGENASE, MITOCHONDRIAL"/>
    <property type="match status" value="1"/>
</dbReference>
<proteinExistence type="predicted"/>
<dbReference type="GO" id="GO:0033539">
    <property type="term" value="P:fatty acid beta-oxidation using acyl-CoA dehydrogenase"/>
    <property type="evidence" value="ECO:0007669"/>
    <property type="project" value="TreeGrafter"/>
</dbReference>
<dbReference type="Proteomes" id="UP000252884">
    <property type="component" value="Unassembled WGS sequence"/>
</dbReference>
<keyword evidence="5" id="KW-1185">Reference proteome</keyword>
<keyword evidence="2" id="KW-0560">Oxidoreductase</keyword>
<gene>
    <name evidence="4" type="ORF">DES41_107131</name>
</gene>
<dbReference type="GO" id="GO:0003995">
    <property type="term" value="F:acyl-CoA dehydrogenase activity"/>
    <property type="evidence" value="ECO:0007669"/>
    <property type="project" value="TreeGrafter"/>
</dbReference>
<evidence type="ECO:0000256" key="2">
    <source>
        <dbReference type="ARBA" id="ARBA00023002"/>
    </source>
</evidence>
<dbReference type="InterPro" id="IPR036250">
    <property type="entry name" value="AcylCo_DH-like_C"/>
</dbReference>
<protein>
    <submittedName>
        <fullName evidence="4">Acyl-CoA dehydrogenase</fullName>
    </submittedName>
</protein>
<dbReference type="GO" id="GO:0005737">
    <property type="term" value="C:cytoplasm"/>
    <property type="evidence" value="ECO:0007669"/>
    <property type="project" value="TreeGrafter"/>
</dbReference>
<evidence type="ECO:0000259" key="3">
    <source>
        <dbReference type="Pfam" id="PF00441"/>
    </source>
</evidence>
<dbReference type="PANTHER" id="PTHR48083">
    <property type="entry name" value="MEDIUM-CHAIN SPECIFIC ACYL-COA DEHYDROGENASE, MITOCHONDRIAL-RELATED"/>
    <property type="match status" value="1"/>
</dbReference>
<dbReference type="InterPro" id="IPR009075">
    <property type="entry name" value="AcylCo_DH/oxidase_C"/>
</dbReference>
<dbReference type="InterPro" id="IPR050741">
    <property type="entry name" value="Acyl-CoA_dehydrogenase"/>
</dbReference>
<comment type="caution">
    <text evidence="4">The sequence shown here is derived from an EMBL/GenBank/DDBJ whole genome shotgun (WGS) entry which is preliminary data.</text>
</comment>
<organism evidence="4 5">
    <name type="scientific">Pseudorhodoferax soli</name>
    <dbReference type="NCBI Taxonomy" id="545864"/>
    <lineage>
        <taxon>Bacteria</taxon>
        <taxon>Pseudomonadati</taxon>
        <taxon>Pseudomonadota</taxon>
        <taxon>Betaproteobacteria</taxon>
        <taxon>Burkholderiales</taxon>
        <taxon>Comamonadaceae</taxon>
    </lineage>
</organism>
<feature type="domain" description="Acyl-CoA dehydrogenase/oxidase C-terminal" evidence="3">
    <location>
        <begin position="198"/>
        <end position="309"/>
    </location>
</feature>
<dbReference type="AlphaFoldDB" id="A0A368XL25"/>
<dbReference type="Gene3D" id="1.20.140.10">
    <property type="entry name" value="Butyryl-CoA Dehydrogenase, subunit A, domain 3"/>
    <property type="match status" value="1"/>
</dbReference>
<sequence>MMSETTSMVRDAVARLLKDRASPEGTLACEADGLDANLWDQFELLGLRGDETGMDVGDKVAVLVEIGRAGALIPFADSEMLGRALAQSAGLALGHATLTAVPRCLKAASVDDGHVQIDFAGAAVPWGRHAERVLALCTLDGKQWVAGIEGAALEWVPGRNLAGEPRDTLEASLVRVAGEQLHPANSGVDSDLLESIGALCRCASTVGALESAMHLSVQYAQDRQQFGKPIGHFQVIQSYLAEMTCEVCAASMALEMAVMAATSGASWEEVAVAKVRAAQAANIVAKLAHQVHGAIGMTQEYSLQIWTRRLWSWREEYGNEMHWSRLLGNRVIAAGGDAFWPGLSDARMSTSGVEGVV</sequence>
<evidence type="ECO:0000256" key="1">
    <source>
        <dbReference type="ARBA" id="ARBA00022630"/>
    </source>
</evidence>
<keyword evidence="1" id="KW-0285">Flavoprotein</keyword>
<dbReference type="EMBL" id="QPJK01000007">
    <property type="protein sequence ID" value="RCW68610.1"/>
    <property type="molecule type" value="Genomic_DNA"/>
</dbReference>
<name>A0A368XL25_9BURK</name>
<evidence type="ECO:0000313" key="4">
    <source>
        <dbReference type="EMBL" id="RCW68610.1"/>
    </source>
</evidence>